<feature type="transmembrane region" description="Helical" evidence="3">
    <location>
        <begin position="1742"/>
        <end position="1762"/>
    </location>
</feature>
<comment type="similarity">
    <text evidence="1">Belongs to the AB hydrolase superfamily. AB hydrolase 4 family.</text>
</comment>
<feature type="compositionally biased region" description="Polar residues" evidence="2">
    <location>
        <begin position="1310"/>
        <end position="1330"/>
    </location>
</feature>
<feature type="compositionally biased region" description="Basic and acidic residues" evidence="2">
    <location>
        <begin position="494"/>
        <end position="504"/>
    </location>
</feature>
<feature type="region of interest" description="Disordered" evidence="2">
    <location>
        <begin position="933"/>
        <end position="969"/>
    </location>
</feature>
<evidence type="ECO:0000259" key="5">
    <source>
        <dbReference type="Pfam" id="PF24930"/>
    </source>
</evidence>
<feature type="compositionally biased region" description="Basic and acidic residues" evidence="2">
    <location>
        <begin position="803"/>
        <end position="837"/>
    </location>
</feature>
<keyword evidence="3" id="KW-0812">Transmembrane</keyword>
<evidence type="ECO:0008006" key="8">
    <source>
        <dbReference type="Google" id="ProtNLM"/>
    </source>
</evidence>
<dbReference type="InterPro" id="IPR029058">
    <property type="entry name" value="AB_hydrolase_fold"/>
</dbReference>
<dbReference type="GO" id="GO:0034338">
    <property type="term" value="F:short-chain carboxylesterase activity"/>
    <property type="evidence" value="ECO:0007669"/>
    <property type="project" value="TreeGrafter"/>
</dbReference>
<feature type="compositionally biased region" description="Polar residues" evidence="2">
    <location>
        <begin position="878"/>
        <end position="892"/>
    </location>
</feature>
<evidence type="ECO:0000256" key="3">
    <source>
        <dbReference type="SAM" id="Phobius"/>
    </source>
</evidence>
<feature type="region of interest" description="Disordered" evidence="2">
    <location>
        <begin position="1309"/>
        <end position="1332"/>
    </location>
</feature>
<dbReference type="SUPFAM" id="SSF53474">
    <property type="entry name" value="alpha/beta-Hydrolases"/>
    <property type="match status" value="1"/>
</dbReference>
<feature type="compositionally biased region" description="Polar residues" evidence="2">
    <location>
        <begin position="505"/>
        <end position="517"/>
    </location>
</feature>
<organism evidence="6 7">
    <name type="scientific">Nepenthes gracilis</name>
    <name type="common">Slender pitcher plant</name>
    <dbReference type="NCBI Taxonomy" id="150966"/>
    <lineage>
        <taxon>Eukaryota</taxon>
        <taxon>Viridiplantae</taxon>
        <taxon>Streptophyta</taxon>
        <taxon>Embryophyta</taxon>
        <taxon>Tracheophyta</taxon>
        <taxon>Spermatophyta</taxon>
        <taxon>Magnoliopsida</taxon>
        <taxon>eudicotyledons</taxon>
        <taxon>Gunneridae</taxon>
        <taxon>Pentapetalae</taxon>
        <taxon>Caryophyllales</taxon>
        <taxon>Nepenthaceae</taxon>
        <taxon>Nepenthes</taxon>
    </lineage>
</organism>
<dbReference type="PANTHER" id="PTHR10794:SF92">
    <property type="entry name" value="EMBRYOGENESIS-ASSOCIATED PROTEIN EMB8"/>
    <property type="match status" value="1"/>
</dbReference>
<dbReference type="InterPro" id="IPR056652">
    <property type="entry name" value="DUF7750"/>
</dbReference>
<dbReference type="Pfam" id="PF24930">
    <property type="entry name" value="DUF7750"/>
    <property type="match status" value="1"/>
</dbReference>
<keyword evidence="7" id="KW-1185">Reference proteome</keyword>
<feature type="region of interest" description="Disordered" evidence="2">
    <location>
        <begin position="757"/>
        <end position="892"/>
    </location>
</feature>
<keyword evidence="3" id="KW-0472">Membrane</keyword>
<dbReference type="GO" id="GO:0047372">
    <property type="term" value="F:monoacylglycerol lipase activity"/>
    <property type="evidence" value="ECO:0007669"/>
    <property type="project" value="TreeGrafter"/>
</dbReference>
<name>A0AAD3SW49_NEPGR</name>
<dbReference type="GO" id="GO:0004175">
    <property type="term" value="F:endopeptidase activity"/>
    <property type="evidence" value="ECO:0007669"/>
    <property type="project" value="UniProtKB-ARBA"/>
</dbReference>
<dbReference type="Pfam" id="PF02517">
    <property type="entry name" value="Rce1-like"/>
    <property type="match status" value="1"/>
</dbReference>
<feature type="transmembrane region" description="Helical" evidence="3">
    <location>
        <begin position="1530"/>
        <end position="1550"/>
    </location>
</feature>
<feature type="compositionally biased region" description="Basic and acidic residues" evidence="2">
    <location>
        <begin position="679"/>
        <end position="700"/>
    </location>
</feature>
<feature type="compositionally biased region" description="Basic and acidic residues" evidence="2">
    <location>
        <begin position="936"/>
        <end position="950"/>
    </location>
</feature>
<dbReference type="PANTHER" id="PTHR10794">
    <property type="entry name" value="ABHYDROLASE DOMAIN-CONTAINING PROTEIN"/>
    <property type="match status" value="1"/>
</dbReference>
<feature type="domain" description="CAAX prenyl protease 2/Lysostaphin resistance protein A-like" evidence="4">
    <location>
        <begin position="1631"/>
        <end position="1710"/>
    </location>
</feature>
<proteinExistence type="inferred from homology"/>
<feature type="region of interest" description="Disordered" evidence="2">
    <location>
        <begin position="679"/>
        <end position="721"/>
    </location>
</feature>
<feature type="transmembrane region" description="Helical" evidence="3">
    <location>
        <begin position="1678"/>
        <end position="1695"/>
    </location>
</feature>
<sequence length="1778" mass="195571">MAFTSHTSVSSPFLPPKILLSPYTPFTDHQFRVWRRRRLKSKLKLAVRNNFDNIFQDFLSHLPHPLNSLSLLPPIAAGIASGLALSISKLNSSRVNSKPRASDVGEWVLYTSPTPFNRFVLLRCPSISFEGSEFLENVNEKLIKEDRHYVRLDSGRIQVRDFDERESERPKLEYQRVCVGTEDGGVISLDWPANLDLSEEHGLDTTLLIIPGTADGSMDEGVRALVCECLKRGLFPVVMNPRGCAGSPLTTARLFTAADSDDICSAIRFLTRARQCSTLMGVGWGYGANMLTKYLAEVGEKTPLTAATCIDNPFDLEEASRTSSYHASVSQKLTRGLIDILKSNKGLFQGRNKGFDVGKALSAESLRDFEKAISMVSYRFNTIEEFYSTSSTRSMVGNVKIPVLFIQNNDGTVPLFSIPRGLIAENPFTNLLLCTSSPSNVNASGRSLISWCQLLTIEWLTAVELGLLKGRHPLLKDVDVTINPAEGFALMDGRPSDMNDRRDSAWSTNRSDSSSGYFSDPVNEIPEESDTIVDIHLGSEHGLHKKWELDEKDSREMNRFVQQTNPIDAVQVDAKPVESDKGQVLQTAEVVMNMLDVTMPGTLKDEEKKKVLTAVSQGETLAKALQDAVPEDVRGKLTQSVTEILQAQGKNVNFDGLLSIGQIANVSSGLKLKIEEQIRKKSDTGNRDKYQHPSDQKRPVNDAGDGPGYNEAGGNKSAGENDAAVWPQEKTLKSLDLSDSQPVISFEDDISAAKKGLNKSQMEHENFESDKARLSEFNENDFETSAMTNSSGPYEKPSGSEEVSIKPDNRYQDGEKGELDIKEENNLSERDGNHQDSSKNPSKTDSPADVDEAVSHLSSGDRLSEKEAAKTKEDEESMQSVPVQNKPTSHSNVSTFSVSQALDALTGLDDSTQMAVNSVFSVIEDMIAQLEEGKEDESVTKKENEIKDDINGSDSETQLTNNEQQLEKPVDGYNLEEVDSLNIISSRGNDSKSSFGSDANGVAGTGKNQMADNLVTGKLRAANAARHATLNNLQFYITTNASAEAFYNECLRKYILSKMQKAKPLDLDATTTLFLDYIPEEGQWKMLEQPESRVGSSDGAATYKGIHRKDLATSRAKAKDLDNVIEPSYVILDSEKQQEPVKEFEPMEKLNEKVAGSGKTVDELRLLVKKIVLDLLKVEVSRRLGAADMESVLMRDMEEVASAVSLAVSSYKERTGHLINSGIDPNLHHPGRSLGNIITEAVYFAVKQTSYLRRVLPVGVIVGSCLASLRKFFNVDVLDESDITGVVDFDQDYIDRVKPMGQLFEEKATQVLSDKSEQSSTPRKQSSRYSGSIELKTVNGDDKEVARLRILNRDTVMVGAVTAALGASALLTHQQDASKGRYISESSSKSLEKKEYLKKDSAKLEEVLTDKHQNIVTSLAEKAMSVAGPVVPMTEDGEVDQERLVAMLAELGQKGGMLKLVGKIALLWGGIRGAMSLTDRLISFLRIADRPLPQRILGFVCMVLVLWSPVVVPLLPSLVQSWASHSSSRIADLACIIGLYSSITILIILWGKRIRGYENPLQQYGLDLASSLKVQEFLTGLVGGIMLVLSIHTINATLGFVSFSWPENLCSSLDVMAKLKAYGQIFILAGQGIMNATCVAFVEELLFRSWLSEEIAIDLGYHPGIILSGLAFSLSQRSLLAIPGLGLLSLFLAGVRNRKQGSLFMPVGLRSGIIASSFVLQMGGFLVYQLNFPRWVTGTHPYQPFSGVFGLLISLLLAIAFYPRRHSLRQKISRIICK</sequence>
<keyword evidence="3" id="KW-1133">Transmembrane helix</keyword>
<dbReference type="Gene3D" id="3.40.50.1820">
    <property type="entry name" value="alpha/beta hydrolase"/>
    <property type="match status" value="1"/>
</dbReference>
<accession>A0AAD3SW49</accession>
<evidence type="ECO:0000256" key="2">
    <source>
        <dbReference type="SAM" id="MobiDB-lite"/>
    </source>
</evidence>
<protein>
    <recommendedName>
        <fullName evidence="8">Embryogenesis-associated protein EMB8</fullName>
    </recommendedName>
</protein>
<feature type="compositionally biased region" description="Basic and acidic residues" evidence="2">
    <location>
        <begin position="761"/>
        <end position="776"/>
    </location>
</feature>
<dbReference type="Proteomes" id="UP001279734">
    <property type="component" value="Unassembled WGS sequence"/>
</dbReference>
<feature type="domain" description="DUF7750" evidence="5">
    <location>
        <begin position="582"/>
        <end position="646"/>
    </location>
</feature>
<feature type="compositionally biased region" description="Polar residues" evidence="2">
    <location>
        <begin position="952"/>
        <end position="964"/>
    </location>
</feature>
<comment type="caution">
    <text evidence="6">The sequence shown here is derived from an EMBL/GenBank/DDBJ whole genome shotgun (WGS) entry which is preliminary data.</text>
</comment>
<feature type="transmembrane region" description="Helical" evidence="3">
    <location>
        <begin position="1577"/>
        <end position="1601"/>
    </location>
</feature>
<evidence type="ECO:0000313" key="6">
    <source>
        <dbReference type="EMBL" id="GMH18114.1"/>
    </source>
</evidence>
<gene>
    <name evidence="6" type="ORF">Nepgr_019955</name>
</gene>
<feature type="region of interest" description="Disordered" evidence="2">
    <location>
        <begin position="491"/>
        <end position="518"/>
    </location>
</feature>
<dbReference type="GO" id="GO:0080120">
    <property type="term" value="P:CAAX-box protein maturation"/>
    <property type="evidence" value="ECO:0007669"/>
    <property type="project" value="UniProtKB-ARBA"/>
</dbReference>
<dbReference type="InterPro" id="IPR050960">
    <property type="entry name" value="AB_hydrolase_4_sf"/>
</dbReference>
<feature type="transmembrane region" description="Helical" evidence="3">
    <location>
        <begin position="1707"/>
        <end position="1730"/>
    </location>
</feature>
<feature type="compositionally biased region" description="Polar residues" evidence="2">
    <location>
        <begin position="783"/>
        <end position="792"/>
    </location>
</feature>
<feature type="compositionally biased region" description="Basic and acidic residues" evidence="2">
    <location>
        <begin position="862"/>
        <end position="873"/>
    </location>
</feature>
<evidence type="ECO:0000259" key="4">
    <source>
        <dbReference type="Pfam" id="PF02517"/>
    </source>
</evidence>
<evidence type="ECO:0000256" key="1">
    <source>
        <dbReference type="ARBA" id="ARBA00010884"/>
    </source>
</evidence>
<dbReference type="EMBL" id="BSYO01000018">
    <property type="protein sequence ID" value="GMH18114.1"/>
    <property type="molecule type" value="Genomic_DNA"/>
</dbReference>
<feature type="transmembrane region" description="Helical" evidence="3">
    <location>
        <begin position="1496"/>
        <end position="1518"/>
    </location>
</feature>
<evidence type="ECO:0000313" key="7">
    <source>
        <dbReference type="Proteomes" id="UP001279734"/>
    </source>
</evidence>
<reference evidence="6" key="1">
    <citation type="submission" date="2023-05" db="EMBL/GenBank/DDBJ databases">
        <title>Nepenthes gracilis genome sequencing.</title>
        <authorList>
            <person name="Fukushima K."/>
        </authorList>
    </citation>
    <scope>NUCLEOTIDE SEQUENCE</scope>
    <source>
        <strain evidence="6">SING2019-196</strain>
    </source>
</reference>
<dbReference type="InterPro" id="IPR003675">
    <property type="entry name" value="Rce1/LyrA-like_dom"/>
</dbReference>